<evidence type="ECO:0000313" key="2">
    <source>
        <dbReference type="Proteomes" id="UP000324222"/>
    </source>
</evidence>
<dbReference type="EMBL" id="VSRR010022591">
    <property type="protein sequence ID" value="MPC64795.1"/>
    <property type="molecule type" value="Genomic_DNA"/>
</dbReference>
<proteinExistence type="predicted"/>
<reference evidence="1 2" key="1">
    <citation type="submission" date="2019-05" db="EMBL/GenBank/DDBJ databases">
        <title>Another draft genome of Portunus trituberculatus and its Hox gene families provides insights of decapod evolution.</title>
        <authorList>
            <person name="Jeong J.-H."/>
            <person name="Song I."/>
            <person name="Kim S."/>
            <person name="Choi T."/>
            <person name="Kim D."/>
            <person name="Ryu S."/>
            <person name="Kim W."/>
        </authorList>
    </citation>
    <scope>NUCLEOTIDE SEQUENCE [LARGE SCALE GENOMIC DNA]</scope>
    <source>
        <tissue evidence="1">Muscle</tissue>
    </source>
</reference>
<accession>A0A5B7H5G4</accession>
<keyword evidence="2" id="KW-1185">Reference proteome</keyword>
<organism evidence="1 2">
    <name type="scientific">Portunus trituberculatus</name>
    <name type="common">Swimming crab</name>
    <name type="synonym">Neptunus trituberculatus</name>
    <dbReference type="NCBI Taxonomy" id="210409"/>
    <lineage>
        <taxon>Eukaryota</taxon>
        <taxon>Metazoa</taxon>
        <taxon>Ecdysozoa</taxon>
        <taxon>Arthropoda</taxon>
        <taxon>Crustacea</taxon>
        <taxon>Multicrustacea</taxon>
        <taxon>Malacostraca</taxon>
        <taxon>Eumalacostraca</taxon>
        <taxon>Eucarida</taxon>
        <taxon>Decapoda</taxon>
        <taxon>Pleocyemata</taxon>
        <taxon>Brachyura</taxon>
        <taxon>Eubrachyura</taxon>
        <taxon>Portunoidea</taxon>
        <taxon>Portunidae</taxon>
        <taxon>Portuninae</taxon>
        <taxon>Portunus</taxon>
    </lineage>
</organism>
<dbReference type="Proteomes" id="UP000324222">
    <property type="component" value="Unassembled WGS sequence"/>
</dbReference>
<evidence type="ECO:0000313" key="1">
    <source>
        <dbReference type="EMBL" id="MPC64795.1"/>
    </source>
</evidence>
<comment type="caution">
    <text evidence="1">The sequence shown here is derived from an EMBL/GenBank/DDBJ whole genome shotgun (WGS) entry which is preliminary data.</text>
</comment>
<dbReference type="AlphaFoldDB" id="A0A5B7H5G4"/>
<protein>
    <submittedName>
        <fullName evidence="1">Uncharacterized protein</fullName>
    </submittedName>
</protein>
<sequence>MESQLHKSVSTEKEACETTTMIIMHSTMKHPSFDAIFCHFETHLSSNETSDGLPTPVNHLIIPFDSKQRLHHTPQPGVKKQFNHYHQHHYLLTPVVPIPATVTATHTWGNSAIKAEKALLFLVYQQPVLTSLTKGNKQREHRKDEK</sequence>
<gene>
    <name evidence="1" type="ORF">E2C01_058917</name>
</gene>
<name>A0A5B7H5G4_PORTR</name>